<dbReference type="Proteomes" id="UP001152795">
    <property type="component" value="Unassembled WGS sequence"/>
</dbReference>
<reference evidence="1" key="1">
    <citation type="submission" date="2020-04" db="EMBL/GenBank/DDBJ databases">
        <authorList>
            <person name="Alioto T."/>
            <person name="Alioto T."/>
            <person name="Gomez Garrido J."/>
        </authorList>
    </citation>
    <scope>NUCLEOTIDE SEQUENCE</scope>
    <source>
        <strain evidence="1">A484AB</strain>
    </source>
</reference>
<dbReference type="AlphaFoldDB" id="A0A6S7FZB4"/>
<sequence length="259" mass="29093">MVGIDEEADIGDIQDFPEDITKEDLENIENLAGIVEAIKVRLIAEDLYGPEINNAIKNASCNKAFFYAVLPLYDKFCRKRNQDKLFEAFYGLIPNSRQYLNCPDSNAVNLIMIEIPDHLAGFFKVCQHREKAAAKPTGMTTTSDLNLDPSERGPLSYVAGYIVSKLYQKTRSKNQNECDKELQALLQALKSTESDNNFILARSRGGLVSPSHDLMGIVEEAEICFRKNAHSQHSSNVIYYDMFSTQTPKNSEQIQVGNL</sequence>
<dbReference type="OrthoDB" id="5976291at2759"/>
<accession>A0A6S7FZB4</accession>
<gene>
    <name evidence="1" type="ORF">PACLA_8A062378</name>
</gene>
<comment type="caution">
    <text evidence="1">The sequence shown here is derived from an EMBL/GenBank/DDBJ whole genome shotgun (WGS) entry which is preliminary data.</text>
</comment>
<keyword evidence="2" id="KW-1185">Reference proteome</keyword>
<proteinExistence type="predicted"/>
<evidence type="ECO:0000313" key="2">
    <source>
        <dbReference type="Proteomes" id="UP001152795"/>
    </source>
</evidence>
<name>A0A6S7FZB4_PARCT</name>
<dbReference type="EMBL" id="CACRXK020000181">
    <property type="protein sequence ID" value="CAB3979261.1"/>
    <property type="molecule type" value="Genomic_DNA"/>
</dbReference>
<protein>
    <submittedName>
        <fullName evidence="1">Uncharacterized protein</fullName>
    </submittedName>
</protein>
<evidence type="ECO:0000313" key="1">
    <source>
        <dbReference type="EMBL" id="CAB3979261.1"/>
    </source>
</evidence>
<organism evidence="1 2">
    <name type="scientific">Paramuricea clavata</name>
    <name type="common">Red gorgonian</name>
    <name type="synonym">Violescent sea-whip</name>
    <dbReference type="NCBI Taxonomy" id="317549"/>
    <lineage>
        <taxon>Eukaryota</taxon>
        <taxon>Metazoa</taxon>
        <taxon>Cnidaria</taxon>
        <taxon>Anthozoa</taxon>
        <taxon>Octocorallia</taxon>
        <taxon>Malacalcyonacea</taxon>
        <taxon>Plexauridae</taxon>
        <taxon>Paramuricea</taxon>
    </lineage>
</organism>